<sequence>MADSKLNIDRSALEQLLQKRFFLAPSFEIYEGIKGLYDFGPTGTALQQNLISMWRQHFVIEESMLEVDCSILTPAKVLETSGHVAKFADWMCRDTVTHDFCRADHLVEEALEARLEGDALARKLAGASIAGDGGAGAEPSGKKSKKKGGAAGAAAVQLEDAVAKEYRDILAQIDNYDGDALGELITRFDLRNPETGNTVTAPMPFNLMFNTSIGPTGTLKGYLRPETAQGQFMNFSRLLEFNNQKMPFASAMVGRSFRNEISPRQGILRVREFTMAEIEHYVDPENKSHPRFDEVAELKLPLLRASRQMEGSTEPAQMAIGDAVSQGIINNQTLGYFLGRIYLYLMKIGIRADLLRFRQHMGNEMAHYACDCWDAEIKTSHGWVECVGCADRSAYDLTKHAEATKRKLCVQEHLPEPIVKEMLVCEPNSKVFGPRLRRAAKPVQDHLLALPEDDLAALRDALARDGRAVVTLTGTAADGDHEITADMVSIERQTITEHVRVYTPNVIEPSFGIGRILYALVEHSYNVRANDVNRGVFSFNAQVAPFKCLVLPLSNNACFAKPLLEAARQLRSAGVPARIDDAASASIGRRYARNDELGTPYAITVDFQTAKDNTVTLRERDTTNQIRGPQDEMVRVVKDLVAGYTTWSDVLSRYELIDTTALENDA</sequence>
<accession>A0ACC1KVU2</accession>
<name>A0ACC1KVU2_9FUNG</name>
<gene>
    <name evidence="1" type="primary">GRS1</name>
    <name evidence="1" type="ORF">H4R21_004927</name>
</gene>
<keyword evidence="2" id="KW-1185">Reference proteome</keyword>
<evidence type="ECO:0000313" key="2">
    <source>
        <dbReference type="Proteomes" id="UP001140087"/>
    </source>
</evidence>
<dbReference type="Proteomes" id="UP001140087">
    <property type="component" value="Unassembled WGS sequence"/>
</dbReference>
<protein>
    <submittedName>
        <fullName evidence="1">Glycine--tRNA ligase 1, mitochondrial</fullName>
        <ecNumber evidence="1">6.1.1.14</ecNumber>
    </submittedName>
</protein>
<proteinExistence type="predicted"/>
<keyword evidence="1" id="KW-0436">Ligase</keyword>
<comment type="caution">
    <text evidence="1">The sequence shown here is derived from an EMBL/GenBank/DDBJ whole genome shotgun (WGS) entry which is preliminary data.</text>
</comment>
<evidence type="ECO:0000313" key="1">
    <source>
        <dbReference type="EMBL" id="KAJ2795900.1"/>
    </source>
</evidence>
<dbReference type="EMBL" id="JANBUN010002027">
    <property type="protein sequence ID" value="KAJ2795900.1"/>
    <property type="molecule type" value="Genomic_DNA"/>
</dbReference>
<reference evidence="1" key="1">
    <citation type="submission" date="2022-07" db="EMBL/GenBank/DDBJ databases">
        <title>Phylogenomic reconstructions and comparative analyses of Kickxellomycotina fungi.</title>
        <authorList>
            <person name="Reynolds N.K."/>
            <person name="Stajich J.E."/>
            <person name="Barry K."/>
            <person name="Grigoriev I.V."/>
            <person name="Crous P."/>
            <person name="Smith M.E."/>
        </authorList>
    </citation>
    <scope>NUCLEOTIDE SEQUENCE</scope>
    <source>
        <strain evidence="1">BCRC 34780</strain>
    </source>
</reference>
<organism evidence="1 2">
    <name type="scientific">Coemansia helicoidea</name>
    <dbReference type="NCBI Taxonomy" id="1286919"/>
    <lineage>
        <taxon>Eukaryota</taxon>
        <taxon>Fungi</taxon>
        <taxon>Fungi incertae sedis</taxon>
        <taxon>Zoopagomycota</taxon>
        <taxon>Kickxellomycotina</taxon>
        <taxon>Kickxellomycetes</taxon>
        <taxon>Kickxellales</taxon>
        <taxon>Kickxellaceae</taxon>
        <taxon>Coemansia</taxon>
    </lineage>
</organism>
<dbReference type="EC" id="6.1.1.14" evidence="1"/>